<gene>
    <name evidence="6" type="ORF">BDZ31_000653</name>
</gene>
<dbReference type="NCBIfam" id="NF005878">
    <property type="entry name" value="PRK07825.1"/>
    <property type="match status" value="1"/>
</dbReference>
<evidence type="ECO:0000256" key="2">
    <source>
        <dbReference type="ARBA" id="ARBA00023002"/>
    </source>
</evidence>
<dbReference type="SUPFAM" id="SSF51735">
    <property type="entry name" value="NAD(P)-binding Rossmann-fold domains"/>
    <property type="match status" value="1"/>
</dbReference>
<dbReference type="RefSeq" id="WP_183338936.1">
    <property type="nucleotide sequence ID" value="NZ_JACHNU010000001.1"/>
</dbReference>
<keyword evidence="2" id="KW-0560">Oxidoreductase</keyword>
<protein>
    <submittedName>
        <fullName evidence="6">NAD(P)-dependent dehydrogenase (Short-subunit alcohol dehydrogenase family)</fullName>
    </submittedName>
</protein>
<dbReference type="InterPro" id="IPR002347">
    <property type="entry name" value="SDR_fam"/>
</dbReference>
<evidence type="ECO:0000256" key="4">
    <source>
        <dbReference type="SAM" id="MobiDB-lite"/>
    </source>
</evidence>
<keyword evidence="7" id="KW-1185">Reference proteome</keyword>
<dbReference type="AlphaFoldDB" id="A0A840IAX3"/>
<evidence type="ECO:0000256" key="1">
    <source>
        <dbReference type="ARBA" id="ARBA00006484"/>
    </source>
</evidence>
<proteinExistence type="inferred from homology"/>
<dbReference type="Gene3D" id="3.40.50.720">
    <property type="entry name" value="NAD(P)-binding Rossmann-like Domain"/>
    <property type="match status" value="1"/>
</dbReference>
<feature type="region of interest" description="Disordered" evidence="4">
    <location>
        <begin position="277"/>
        <end position="309"/>
    </location>
</feature>
<reference evidence="6 7" key="1">
    <citation type="submission" date="2020-08" db="EMBL/GenBank/DDBJ databases">
        <title>Genomic Encyclopedia of Archaeal and Bacterial Type Strains, Phase II (KMG-II): from individual species to whole genera.</title>
        <authorList>
            <person name="Goeker M."/>
        </authorList>
    </citation>
    <scope>NUCLEOTIDE SEQUENCE [LARGE SCALE GENOMIC DNA]</scope>
    <source>
        <strain evidence="6 7">DSM 23288</strain>
    </source>
</reference>
<dbReference type="SMART" id="SM00822">
    <property type="entry name" value="PKS_KR"/>
    <property type="match status" value="1"/>
</dbReference>
<accession>A0A840IAX3</accession>
<evidence type="ECO:0000259" key="5">
    <source>
        <dbReference type="SMART" id="SM00822"/>
    </source>
</evidence>
<evidence type="ECO:0000313" key="6">
    <source>
        <dbReference type="EMBL" id="MBB4661080.1"/>
    </source>
</evidence>
<evidence type="ECO:0000313" key="7">
    <source>
        <dbReference type="Proteomes" id="UP000585272"/>
    </source>
</evidence>
<dbReference type="PANTHER" id="PTHR24322">
    <property type="entry name" value="PKSB"/>
    <property type="match status" value="1"/>
</dbReference>
<dbReference type="GO" id="GO:0016616">
    <property type="term" value="F:oxidoreductase activity, acting on the CH-OH group of donors, NAD or NADP as acceptor"/>
    <property type="evidence" value="ECO:0007669"/>
    <property type="project" value="TreeGrafter"/>
</dbReference>
<comment type="similarity">
    <text evidence="1 3">Belongs to the short-chain dehydrogenases/reductases (SDR) family.</text>
</comment>
<comment type="caution">
    <text evidence="6">The sequence shown here is derived from an EMBL/GenBank/DDBJ whole genome shotgun (WGS) entry which is preliminary data.</text>
</comment>
<dbReference type="EMBL" id="JACHNU010000001">
    <property type="protein sequence ID" value="MBB4661080.1"/>
    <property type="molecule type" value="Genomic_DNA"/>
</dbReference>
<dbReference type="InterPro" id="IPR036291">
    <property type="entry name" value="NAD(P)-bd_dom_sf"/>
</dbReference>
<dbReference type="PANTHER" id="PTHR24322:SF736">
    <property type="entry name" value="RETINOL DEHYDROGENASE 10"/>
    <property type="match status" value="1"/>
</dbReference>
<dbReference type="PRINTS" id="PR00081">
    <property type="entry name" value="GDHRDH"/>
</dbReference>
<dbReference type="PROSITE" id="PS00061">
    <property type="entry name" value="ADH_SHORT"/>
    <property type="match status" value="1"/>
</dbReference>
<name>A0A840IAX3_9ACTN</name>
<dbReference type="Pfam" id="PF00106">
    <property type="entry name" value="adh_short"/>
    <property type="match status" value="1"/>
</dbReference>
<dbReference type="CDD" id="cd05233">
    <property type="entry name" value="SDR_c"/>
    <property type="match status" value="1"/>
</dbReference>
<sequence>MAKQPRNLAGKVVAITGGARGIGRATAAALARKGAKVAIGDLDRELAERTAQELGGGVVALGLDVTDRGSFAAFLEQVEARLGPLDVLVNNAGIMHVGPFVQESEEVATRQVDINLHGVITGSKLALERFLPRRAGHLVNVASTAGKAGVPGGATYSATKHAVVGLTEAIRAEVRGSGVETSIVMPVPVNTQLAAGLQKGRGIGLVEPREVAEAIVGALERPRQDVFVPRAIGRTVRLGALMPRPVYEAVGRLMRTDRVLAGADASARAAYERQAVRGSAQLPAAPEEIATPGAGERTEAVPSREAAGD</sequence>
<dbReference type="Proteomes" id="UP000585272">
    <property type="component" value="Unassembled WGS sequence"/>
</dbReference>
<feature type="domain" description="Ketoreductase" evidence="5">
    <location>
        <begin position="11"/>
        <end position="190"/>
    </location>
</feature>
<organism evidence="6 7">
    <name type="scientific">Conexibacter arvalis</name>
    <dbReference type="NCBI Taxonomy" id="912552"/>
    <lineage>
        <taxon>Bacteria</taxon>
        <taxon>Bacillati</taxon>
        <taxon>Actinomycetota</taxon>
        <taxon>Thermoleophilia</taxon>
        <taxon>Solirubrobacterales</taxon>
        <taxon>Conexibacteraceae</taxon>
        <taxon>Conexibacter</taxon>
    </lineage>
</organism>
<evidence type="ECO:0000256" key="3">
    <source>
        <dbReference type="RuleBase" id="RU000363"/>
    </source>
</evidence>
<dbReference type="InterPro" id="IPR020904">
    <property type="entry name" value="Sc_DH/Rdtase_CS"/>
</dbReference>
<dbReference type="InterPro" id="IPR057326">
    <property type="entry name" value="KR_dom"/>
</dbReference>
<dbReference type="PRINTS" id="PR00080">
    <property type="entry name" value="SDRFAMILY"/>
</dbReference>